<proteinExistence type="predicted"/>
<gene>
    <name evidence="1" type="ORF">BN946_scf184938.g34</name>
</gene>
<organism evidence="1 2">
    <name type="scientific">Pycnoporus cinnabarinus</name>
    <name type="common">Cinnabar-red polypore</name>
    <name type="synonym">Trametes cinnabarina</name>
    <dbReference type="NCBI Taxonomy" id="5643"/>
    <lineage>
        <taxon>Eukaryota</taxon>
        <taxon>Fungi</taxon>
        <taxon>Dikarya</taxon>
        <taxon>Basidiomycota</taxon>
        <taxon>Agaricomycotina</taxon>
        <taxon>Agaricomycetes</taxon>
        <taxon>Polyporales</taxon>
        <taxon>Polyporaceae</taxon>
        <taxon>Trametes</taxon>
    </lineage>
</organism>
<protein>
    <submittedName>
        <fullName evidence="1">Uncharacterized protein</fullName>
    </submittedName>
</protein>
<accession>A0A060S1E0</accession>
<dbReference type="EMBL" id="CCBP010000006">
    <property type="protein sequence ID" value="CDO68182.1"/>
    <property type="molecule type" value="Genomic_DNA"/>
</dbReference>
<evidence type="ECO:0000313" key="2">
    <source>
        <dbReference type="Proteomes" id="UP000029665"/>
    </source>
</evidence>
<keyword evidence="2" id="KW-1185">Reference proteome</keyword>
<comment type="caution">
    <text evidence="1">The sequence shown here is derived from an EMBL/GenBank/DDBJ whole genome shotgun (WGS) entry which is preliminary data.</text>
</comment>
<dbReference type="HOGENOM" id="CLU_1661690_0_0_1"/>
<dbReference type="OrthoDB" id="2740224at2759"/>
<dbReference type="Proteomes" id="UP000029665">
    <property type="component" value="Unassembled WGS sequence"/>
</dbReference>
<evidence type="ECO:0000313" key="1">
    <source>
        <dbReference type="EMBL" id="CDO68182.1"/>
    </source>
</evidence>
<dbReference type="AlphaFoldDB" id="A0A060S1E0"/>
<sequence>MAPIPYGSLNFSSKEMIRYTPRIQLDTPVIPLGGVTLHDLLNRPLQQLTRRYPALATPSLLPSGLPEIMLKFAWLGYEQCNFSEYISLAGVKDHGHLAVNVAVALHALMQQASRVKPHTKTYAMGPGSLYTEQNLALLGLRQIHANVFVAELELQRRMS</sequence>
<reference evidence="1" key="1">
    <citation type="submission" date="2014-01" db="EMBL/GenBank/DDBJ databases">
        <title>The genome of the white-rot fungus Pycnoporus cinnabarinus: a basidiomycete model with a versatile arsenal for lignocellulosic biomass breakdown.</title>
        <authorList>
            <person name="Levasseur A."/>
            <person name="Lomascolo A."/>
            <person name="Ruiz-Duenas F.J."/>
            <person name="Uzan E."/>
            <person name="Piumi F."/>
            <person name="Kues U."/>
            <person name="Ram A.F.J."/>
            <person name="Murat C."/>
            <person name="Haon M."/>
            <person name="Benoit I."/>
            <person name="Arfi Y."/>
            <person name="Chevret D."/>
            <person name="Drula E."/>
            <person name="Kwon M.J."/>
            <person name="Gouret P."/>
            <person name="Lesage-Meessen L."/>
            <person name="Lombard V."/>
            <person name="Mariette J."/>
            <person name="Noirot C."/>
            <person name="Park J."/>
            <person name="Patyshakuliyeva A."/>
            <person name="Wieneger R.A.B."/>
            <person name="Wosten H.A.B."/>
            <person name="Martin F."/>
            <person name="Coutinho P.M."/>
            <person name="de Vries R."/>
            <person name="Martinez A.T."/>
            <person name="Klopp C."/>
            <person name="Pontarotti P."/>
            <person name="Henrissat B."/>
            <person name="Record E."/>
        </authorList>
    </citation>
    <scope>NUCLEOTIDE SEQUENCE [LARGE SCALE GENOMIC DNA]</scope>
    <source>
        <strain evidence="1">BRFM137</strain>
    </source>
</reference>
<name>A0A060S1E0_PYCCI</name>